<dbReference type="MGI" id="MGI:1338779">
    <property type="gene designation" value="Purb"/>
</dbReference>
<evidence type="ECO:0000313" key="2">
    <source>
        <dbReference type="EMBL" id="BAB26244.1"/>
    </source>
</evidence>
<reference evidence="2" key="6">
    <citation type="journal article" date="2002" name="Nature">
        <title>Analysis of the mouse transcriptome based on functional annotation of 60,770 full-length cDNAs.</title>
        <authorList>
            <consortium name="The FANTOM Consortium and the RIKEN Genome Exploration Research Group Phase I and II Team"/>
        </authorList>
    </citation>
    <scope>NUCLEOTIDE SEQUENCE</scope>
    <source>
        <strain evidence="2">C57BL/6J</strain>
        <tissue evidence="2">Tongue</tissue>
    </source>
</reference>
<dbReference type="EMBL" id="AK009365">
    <property type="protein sequence ID" value="BAB26244.1"/>
    <property type="molecule type" value="mRNA"/>
</dbReference>
<dbReference type="AlphaFoldDB" id="Q9D7C3"/>
<reference evidence="2" key="8">
    <citation type="journal article" date="2005" name="Science">
        <title>Antisense Transcription in the Mammalian Transcriptome.</title>
        <authorList>
            <consortium name="RIKEN Genome Exploration Research Group and Genome Science Group (Genome Network Project Core Group) and the FANTOM Consortium"/>
        </authorList>
    </citation>
    <scope>NUCLEOTIDE SEQUENCE</scope>
    <source>
        <strain evidence="2">C57BL/6J</strain>
        <tissue evidence="2">Tongue</tissue>
    </source>
</reference>
<reference evidence="2" key="5">
    <citation type="journal article" date="2001" name="Nature">
        <title>Functional annotation of a full-length mouse cDNA collection.</title>
        <authorList>
            <consortium name="The RIKEN Genome Exploration Research Group Phase II Team and the FANTOM Consortium"/>
        </authorList>
    </citation>
    <scope>NUCLEOTIDE SEQUENCE</scope>
    <source>
        <strain evidence="2">C57BL/6J</strain>
        <tissue evidence="2">Tongue</tissue>
    </source>
</reference>
<proteinExistence type="evidence at transcript level"/>
<evidence type="ECO:0000256" key="1">
    <source>
        <dbReference type="SAM" id="Phobius"/>
    </source>
</evidence>
<reference evidence="2" key="1">
    <citation type="journal article" date="1999" name="Methods Enzymol.">
        <title>High-efficiency full-length cDNA cloning.</title>
        <authorList>
            <person name="Carninci P."/>
            <person name="Hayashizaki Y."/>
        </authorList>
    </citation>
    <scope>NUCLEOTIDE SEQUENCE</scope>
    <source>
        <strain evidence="2">C57BL/6J</strain>
        <tissue evidence="2">Tongue</tissue>
    </source>
</reference>
<accession>Q9D7C3</accession>
<protein>
    <submittedName>
        <fullName evidence="2">Uncharacterized protein</fullName>
    </submittedName>
</protein>
<keyword evidence="1" id="KW-0812">Transmembrane</keyword>
<keyword evidence="1" id="KW-0472">Membrane</keyword>
<evidence type="ECO:0000313" key="3">
    <source>
        <dbReference type="MGI" id="MGI:1338779"/>
    </source>
</evidence>
<gene>
    <name evidence="3" type="primary">Purb</name>
    <name evidence="3" type="synonym">D11Bwg0414e</name>
</gene>
<reference evidence="2" key="7">
    <citation type="journal article" date="2005" name="Science">
        <title>The Transcriptional Landscape of the Mammalian Genome.</title>
        <authorList>
            <consortium name="The FANTOM Consortium"/>
            <consortium name="Riken Genome Exploration Research Group and Genome Science Group (Genome Network Project Core Group)"/>
        </authorList>
    </citation>
    <scope>NUCLEOTIDE SEQUENCE</scope>
    <source>
        <strain evidence="2">C57BL/6J</strain>
        <tissue evidence="2">Tongue</tissue>
    </source>
</reference>
<reference evidence="2" key="4">
    <citation type="submission" date="2000-07" db="EMBL/GenBank/DDBJ databases">
        <authorList>
            <person name="Adachi J."/>
            <person name="Aizawa K."/>
            <person name="Akahira S."/>
            <person name="Akimura T."/>
            <person name="Arai A."/>
            <person name="Aono H."/>
            <person name="Arakawa T."/>
            <person name="Bono H."/>
            <person name="Carninci P."/>
            <person name="Fukuda S."/>
            <person name="Fukunishi Y."/>
            <person name="Furuno M."/>
            <person name="Hanagaki T."/>
            <person name="Hara A."/>
            <person name="Hayatsu N."/>
            <person name="Hiramoto K."/>
            <person name="Hiraoka T."/>
            <person name="Hori F."/>
            <person name="Imotani K."/>
            <person name="Ishii Y."/>
            <person name="Itoh M."/>
            <person name="Izawa M."/>
            <person name="Kasukawa T."/>
            <person name="Kato H."/>
            <person name="Kawai J."/>
            <person name="Kojima Y."/>
            <person name="Konno H."/>
            <person name="Kouda M."/>
            <person name="Koya S."/>
            <person name="Kurihara C."/>
            <person name="Matsuyama T."/>
            <person name="Miyazaki A."/>
            <person name="Nishi K."/>
            <person name="Nomura K."/>
            <person name="Numazaki R."/>
            <person name="Ohno M."/>
            <person name="Okazaki Y."/>
            <person name="Okido T."/>
            <person name="Owa C."/>
            <person name="Saito H."/>
            <person name="Saito R."/>
            <person name="Sakai C."/>
            <person name="Sakai K."/>
            <person name="Sano H."/>
            <person name="Sasaki D."/>
            <person name="Shibata K."/>
            <person name="Shibata Y."/>
            <person name="Shinagawa A."/>
            <person name="Shiraki T."/>
            <person name="Sogabe Y."/>
            <person name="Suzuki H."/>
            <person name="Tagami M."/>
            <person name="Tagawa A."/>
            <person name="Takahashi F."/>
            <person name="Tanaka T."/>
            <person name="Tejima Y."/>
            <person name="Toya T."/>
            <person name="Yamamura T."/>
            <person name="Yasunishi A."/>
            <person name="Yoshida K."/>
            <person name="Yoshino M."/>
            <person name="Muramatsu M."/>
            <person name="Hayashizaki Y."/>
        </authorList>
    </citation>
    <scope>NUCLEOTIDE SEQUENCE</scope>
    <source>
        <strain evidence="2">C57BL/6J</strain>
        <tissue evidence="2">Tongue</tissue>
    </source>
</reference>
<keyword evidence="1" id="KW-1133">Transmembrane helix</keyword>
<reference evidence="2" key="3">
    <citation type="journal article" date="2000" name="Genome Res.">
        <title>RIKEN integrated sequence analysis (RISA) system--384-format sequencing pipeline with 384 multicapillary sequencer.</title>
        <authorList>
            <person name="Shibata K."/>
            <person name="Itoh M."/>
            <person name="Aizawa K."/>
            <person name="Nagaoka S."/>
            <person name="Sasaki N."/>
            <person name="Carninci P."/>
            <person name="Konno H."/>
            <person name="Akiyama J."/>
            <person name="Nishi K."/>
            <person name="Kitsunai T."/>
            <person name="Tashiro H."/>
            <person name="Itoh M."/>
            <person name="Sumi N."/>
            <person name="Ishii Y."/>
            <person name="Nakamura S."/>
            <person name="Hazama M."/>
            <person name="Nishine T."/>
            <person name="Harada A."/>
            <person name="Yamamoto R."/>
            <person name="Matsumoto H."/>
            <person name="Sakaguchi S."/>
            <person name="Ikegami T."/>
            <person name="Kashiwagi K."/>
            <person name="Fujiwake S."/>
            <person name="Inoue K."/>
            <person name="Togawa Y."/>
            <person name="Izawa M."/>
            <person name="Ohara E."/>
            <person name="Watahiki M."/>
            <person name="Yoneda Y."/>
            <person name="Ishikawa T."/>
            <person name="Ozawa K."/>
            <person name="Tanaka T."/>
            <person name="Matsuura S."/>
            <person name="Kawai J."/>
            <person name="Okazaki Y."/>
            <person name="Muramatsu M."/>
            <person name="Inoue Y."/>
            <person name="Kira A."/>
            <person name="Hayashizaki Y."/>
        </authorList>
    </citation>
    <scope>NUCLEOTIDE SEQUENCE</scope>
    <source>
        <strain evidence="2">C57BL/6J</strain>
        <tissue evidence="2">Tongue</tissue>
    </source>
</reference>
<organism evidence="2">
    <name type="scientific">Mus musculus</name>
    <name type="common">Mouse</name>
    <dbReference type="NCBI Taxonomy" id="10090"/>
    <lineage>
        <taxon>Eukaryota</taxon>
        <taxon>Metazoa</taxon>
        <taxon>Chordata</taxon>
        <taxon>Craniata</taxon>
        <taxon>Vertebrata</taxon>
        <taxon>Euteleostomi</taxon>
        <taxon>Mammalia</taxon>
        <taxon>Eutheria</taxon>
        <taxon>Euarchontoglires</taxon>
        <taxon>Glires</taxon>
        <taxon>Rodentia</taxon>
        <taxon>Myomorpha</taxon>
        <taxon>Muroidea</taxon>
        <taxon>Muridae</taxon>
        <taxon>Murinae</taxon>
        <taxon>Mus</taxon>
        <taxon>Mus</taxon>
    </lineage>
</organism>
<reference evidence="2" key="2">
    <citation type="journal article" date="2000" name="Genome Res.">
        <title>Normalization and subtraction of cap-trapper-selected cDNAs to prepare full-length cDNA libraries for rapid discovery of new genes.</title>
        <authorList>
            <person name="Carninci P."/>
            <person name="Shibata Y."/>
            <person name="Hayatsu N."/>
            <person name="Sugahara Y."/>
            <person name="Shibata K."/>
            <person name="Itoh M."/>
            <person name="Konno H."/>
            <person name="Okazaki Y."/>
            <person name="Muramatsu M."/>
            <person name="Hayashizaki Y."/>
        </authorList>
    </citation>
    <scope>NUCLEOTIDE SEQUENCE</scope>
    <source>
        <strain evidence="2">C57BL/6J</strain>
        <tissue evidence="2">Tongue</tissue>
    </source>
</reference>
<feature type="transmembrane region" description="Helical" evidence="1">
    <location>
        <begin position="66"/>
        <end position="88"/>
    </location>
</feature>
<name>Q9D7C3_MOUSE</name>
<dbReference type="AGR" id="MGI:1338779"/>
<sequence length="123" mass="14183">MVYVGIWRFCKTLFSKPMSLSIEPKSSGVWKVGRLGQKSRNLAVGQRDTLFYRVCGFAYFFGRQVYFSYFSVTLIFEIKIVSVFGLFFSPEVRTVVLGIYSCESLCRCLTSLVNKVQMTYFVL</sequence>